<dbReference type="PANTHER" id="PTHR11055">
    <property type="entry name" value="BIFUNCTIONAL 3'-PHOSPHOADENOSINE 5'-PHOSPHOSULFATE SYNTHASE"/>
    <property type="match status" value="1"/>
</dbReference>
<dbReference type="Proteomes" id="UP000175993">
    <property type="component" value="Unassembled WGS sequence"/>
</dbReference>
<dbReference type="GO" id="GO:0005524">
    <property type="term" value="F:ATP binding"/>
    <property type="evidence" value="ECO:0007669"/>
    <property type="project" value="UniProtKB-UniRule"/>
</dbReference>
<evidence type="ECO:0000256" key="7">
    <source>
        <dbReference type="ARBA" id="ARBA00022679"/>
    </source>
</evidence>
<dbReference type="InterPro" id="IPR027417">
    <property type="entry name" value="P-loop_NTPase"/>
</dbReference>
<feature type="active site" description="Phosphoserine intermediate" evidence="14">
    <location>
        <position position="123"/>
    </location>
</feature>
<organism evidence="17 18">
    <name type="scientific">Agrobacterium vitis</name>
    <name type="common">Rhizobium vitis</name>
    <dbReference type="NCBI Taxonomy" id="373"/>
    <lineage>
        <taxon>Bacteria</taxon>
        <taxon>Pseudomonadati</taxon>
        <taxon>Pseudomonadota</taxon>
        <taxon>Alphaproteobacteria</taxon>
        <taxon>Hyphomicrobiales</taxon>
        <taxon>Rhizobiaceae</taxon>
        <taxon>Rhizobium/Agrobacterium group</taxon>
        <taxon>Agrobacterium</taxon>
    </lineage>
</organism>
<evidence type="ECO:0000256" key="9">
    <source>
        <dbReference type="ARBA" id="ARBA00022777"/>
    </source>
</evidence>
<comment type="similarity">
    <text evidence="4 14 15">Belongs to the APS kinase family.</text>
</comment>
<evidence type="ECO:0000256" key="5">
    <source>
        <dbReference type="ARBA" id="ARBA00012121"/>
    </source>
</evidence>
<dbReference type="GO" id="GO:0004020">
    <property type="term" value="F:adenylylsulfate kinase activity"/>
    <property type="evidence" value="ECO:0007669"/>
    <property type="project" value="UniProtKB-UniRule"/>
</dbReference>
<dbReference type="InterPro" id="IPR002891">
    <property type="entry name" value="APS"/>
</dbReference>
<gene>
    <name evidence="14 17" type="primary">cysC</name>
    <name evidence="17" type="ORF">BBI04_001985</name>
</gene>
<dbReference type="AlphaFoldDB" id="A0ABD6G502"/>
<reference evidence="17 18" key="1">
    <citation type="submission" date="2019-11" db="EMBL/GenBank/DDBJ databases">
        <title>Whole-genome sequencing of Allorhizobium vitis.</title>
        <authorList>
            <person name="Gan H.M."/>
            <person name="Savka M.A."/>
        </authorList>
    </citation>
    <scope>NUCLEOTIDE SEQUENCE [LARGE SCALE GENOMIC DNA]</scope>
    <source>
        <strain evidence="17 18">AB4</strain>
    </source>
</reference>
<evidence type="ECO:0000256" key="8">
    <source>
        <dbReference type="ARBA" id="ARBA00022741"/>
    </source>
</evidence>
<dbReference type="InterPro" id="IPR059117">
    <property type="entry name" value="APS_kinase_dom"/>
</dbReference>
<evidence type="ECO:0000256" key="14">
    <source>
        <dbReference type="HAMAP-Rule" id="MF_00065"/>
    </source>
</evidence>
<evidence type="ECO:0000256" key="15">
    <source>
        <dbReference type="RuleBase" id="RU004347"/>
    </source>
</evidence>
<keyword evidence="14" id="KW-0597">Phosphoprotein</keyword>
<protein>
    <recommendedName>
        <fullName evidence="6 14">Adenylyl-sulfate kinase</fullName>
        <ecNumber evidence="5 14">2.7.1.25</ecNumber>
    </recommendedName>
    <alternativeName>
        <fullName evidence="12 14">APS kinase</fullName>
    </alternativeName>
    <alternativeName>
        <fullName evidence="13 14">ATP adenosine-5'-phosphosulfate 3'-phosphotransferase</fullName>
    </alternativeName>
    <alternativeName>
        <fullName evidence="11 14">Adenosine-5'-phosphosulfate kinase</fullName>
    </alternativeName>
</protein>
<dbReference type="NCBIfam" id="TIGR00455">
    <property type="entry name" value="apsK"/>
    <property type="match status" value="1"/>
</dbReference>
<evidence type="ECO:0000313" key="18">
    <source>
        <dbReference type="Proteomes" id="UP000175993"/>
    </source>
</evidence>
<dbReference type="GO" id="GO:0000103">
    <property type="term" value="P:sulfate assimilation"/>
    <property type="evidence" value="ECO:0007669"/>
    <property type="project" value="UniProtKB-UniRule"/>
</dbReference>
<evidence type="ECO:0000256" key="11">
    <source>
        <dbReference type="ARBA" id="ARBA00029724"/>
    </source>
</evidence>
<dbReference type="EMBL" id="MBEV02000001">
    <property type="protein sequence ID" value="MUP03597.1"/>
    <property type="molecule type" value="Genomic_DNA"/>
</dbReference>
<evidence type="ECO:0000256" key="2">
    <source>
        <dbReference type="ARBA" id="ARBA00002632"/>
    </source>
</evidence>
<name>A0ABD6G502_AGRVI</name>
<dbReference type="PANTHER" id="PTHR11055:SF63">
    <property type="entry name" value="ADENYLYL-SULFATE KINASE 1, CHLOROPLASTIC"/>
    <property type="match status" value="1"/>
</dbReference>
<proteinExistence type="inferred from homology"/>
<dbReference type="Pfam" id="PF01583">
    <property type="entry name" value="APS_kinase"/>
    <property type="match status" value="1"/>
</dbReference>
<evidence type="ECO:0000259" key="16">
    <source>
        <dbReference type="Pfam" id="PF01583"/>
    </source>
</evidence>
<evidence type="ECO:0000256" key="6">
    <source>
        <dbReference type="ARBA" id="ARBA00018163"/>
    </source>
</evidence>
<dbReference type="SUPFAM" id="SSF52540">
    <property type="entry name" value="P-loop containing nucleoside triphosphate hydrolases"/>
    <property type="match status" value="1"/>
</dbReference>
<keyword evidence="10 14" id="KW-0067">ATP-binding</keyword>
<evidence type="ECO:0000256" key="10">
    <source>
        <dbReference type="ARBA" id="ARBA00022840"/>
    </source>
</evidence>
<evidence type="ECO:0000256" key="4">
    <source>
        <dbReference type="ARBA" id="ARBA00007008"/>
    </source>
</evidence>
<feature type="domain" description="APS kinase" evidence="16">
    <location>
        <begin position="43"/>
        <end position="191"/>
    </location>
</feature>
<evidence type="ECO:0000256" key="12">
    <source>
        <dbReference type="ARBA" id="ARBA00031393"/>
    </source>
</evidence>
<dbReference type="Gene3D" id="3.40.50.300">
    <property type="entry name" value="P-loop containing nucleotide triphosphate hydrolases"/>
    <property type="match status" value="1"/>
</dbReference>
<comment type="function">
    <text evidence="2 14 15">Catalyzes the synthesis of activated sulfate.</text>
</comment>
<evidence type="ECO:0000256" key="3">
    <source>
        <dbReference type="ARBA" id="ARBA00004806"/>
    </source>
</evidence>
<dbReference type="CDD" id="cd02027">
    <property type="entry name" value="APSK"/>
    <property type="match status" value="1"/>
</dbReference>
<dbReference type="EC" id="2.7.1.25" evidence="5 14"/>
<evidence type="ECO:0000313" key="17">
    <source>
        <dbReference type="EMBL" id="MUP03597.1"/>
    </source>
</evidence>
<dbReference type="FunFam" id="3.40.50.300:FF:000212">
    <property type="entry name" value="Adenylyl-sulfate kinase"/>
    <property type="match status" value="1"/>
</dbReference>
<comment type="pathway">
    <text evidence="3 14 15">Sulfur metabolism; hydrogen sulfide biosynthesis; sulfite from sulfate: step 2/3.</text>
</comment>
<sequence length="214" mass="24048">MIAAHDTRTHDTRTIITSQQNIVVQQLQVRREARAVIKRQHPRVIWLTGLSGSGKSTVANALESELHGQGYHTYILDGDNVRHGLNRDLGFSDTDRVENIRRVAEVAKLMADAGLIVIVSFISPFQADRDMARDLMADGEFIEVFIDTPLQECMRRDPKGLYRRALMGEIKQFTGVSSSYEAPQNPDIHLKTTQANPTEMANQVIHYLKEIAPA</sequence>
<keyword evidence="8 14" id="KW-0547">Nucleotide-binding</keyword>
<evidence type="ECO:0000256" key="13">
    <source>
        <dbReference type="ARBA" id="ARBA00031464"/>
    </source>
</evidence>
<evidence type="ECO:0000256" key="1">
    <source>
        <dbReference type="ARBA" id="ARBA00001823"/>
    </source>
</evidence>
<keyword evidence="9 14" id="KW-0418">Kinase</keyword>
<dbReference type="HAMAP" id="MF_00065">
    <property type="entry name" value="Adenylyl_sulf_kinase"/>
    <property type="match status" value="1"/>
</dbReference>
<keyword evidence="7 14" id="KW-0808">Transferase</keyword>
<accession>A0ABD6G502</accession>
<dbReference type="GO" id="GO:0070814">
    <property type="term" value="P:hydrogen sulfide biosynthetic process"/>
    <property type="evidence" value="ECO:0007669"/>
    <property type="project" value="UniProtKB-UniRule"/>
</dbReference>
<comment type="caution">
    <text evidence="17">The sequence shown here is derived from an EMBL/GenBank/DDBJ whole genome shotgun (WGS) entry which is preliminary data.</text>
</comment>
<feature type="binding site" evidence="14">
    <location>
        <begin position="49"/>
        <end position="56"/>
    </location>
    <ligand>
        <name>ATP</name>
        <dbReference type="ChEBI" id="CHEBI:30616"/>
    </ligand>
</feature>
<dbReference type="NCBIfam" id="NF003013">
    <property type="entry name" value="PRK03846.1"/>
    <property type="match status" value="1"/>
</dbReference>
<comment type="catalytic activity">
    <reaction evidence="1 14 15">
        <text>adenosine 5'-phosphosulfate + ATP = 3'-phosphoadenylyl sulfate + ADP + H(+)</text>
        <dbReference type="Rhea" id="RHEA:24152"/>
        <dbReference type="ChEBI" id="CHEBI:15378"/>
        <dbReference type="ChEBI" id="CHEBI:30616"/>
        <dbReference type="ChEBI" id="CHEBI:58243"/>
        <dbReference type="ChEBI" id="CHEBI:58339"/>
        <dbReference type="ChEBI" id="CHEBI:456216"/>
        <dbReference type="EC" id="2.7.1.25"/>
    </reaction>
</comment>